<comment type="cofactor">
    <cofactor evidence="1 5">
        <name>FAD</name>
        <dbReference type="ChEBI" id="CHEBI:57692"/>
    </cofactor>
</comment>
<dbReference type="InterPro" id="IPR046373">
    <property type="entry name" value="Acyl-CoA_Oxase/DH_mid-dom_sf"/>
</dbReference>
<gene>
    <name evidence="9" type="ORF">SAMN04488098_10254</name>
</gene>
<dbReference type="AlphaFoldDB" id="A0A1G9B5H9"/>
<evidence type="ECO:0000256" key="5">
    <source>
        <dbReference type="RuleBase" id="RU362125"/>
    </source>
</evidence>
<evidence type="ECO:0000313" key="10">
    <source>
        <dbReference type="Proteomes" id="UP000199433"/>
    </source>
</evidence>
<dbReference type="GO" id="GO:0003995">
    <property type="term" value="F:acyl-CoA dehydrogenase activity"/>
    <property type="evidence" value="ECO:0007669"/>
    <property type="project" value="InterPro"/>
</dbReference>
<dbReference type="SUPFAM" id="SSF56645">
    <property type="entry name" value="Acyl-CoA dehydrogenase NM domain-like"/>
    <property type="match status" value="1"/>
</dbReference>
<evidence type="ECO:0000259" key="7">
    <source>
        <dbReference type="Pfam" id="PF02770"/>
    </source>
</evidence>
<organism evidence="9 10">
    <name type="scientific">Alkalibacterium thalassium</name>
    <dbReference type="NCBI Taxonomy" id="426701"/>
    <lineage>
        <taxon>Bacteria</taxon>
        <taxon>Bacillati</taxon>
        <taxon>Bacillota</taxon>
        <taxon>Bacilli</taxon>
        <taxon>Lactobacillales</taxon>
        <taxon>Carnobacteriaceae</taxon>
        <taxon>Alkalibacterium</taxon>
    </lineage>
</organism>
<accession>A0A1G9B5H9</accession>
<dbReference type="InterPro" id="IPR036250">
    <property type="entry name" value="AcylCo_DH-like_C"/>
</dbReference>
<dbReference type="Proteomes" id="UP000199433">
    <property type="component" value="Unassembled WGS sequence"/>
</dbReference>
<dbReference type="PANTHER" id="PTHR43188">
    <property type="entry name" value="ACYL-COENZYME A OXIDASE"/>
    <property type="match status" value="1"/>
</dbReference>
<dbReference type="SUPFAM" id="SSF47203">
    <property type="entry name" value="Acyl-CoA dehydrogenase C-terminal domain-like"/>
    <property type="match status" value="1"/>
</dbReference>
<dbReference type="Pfam" id="PF00441">
    <property type="entry name" value="Acyl-CoA_dh_1"/>
    <property type="match status" value="1"/>
</dbReference>
<dbReference type="InterPro" id="IPR009100">
    <property type="entry name" value="AcylCoA_DH/oxidase_NM_dom_sf"/>
</dbReference>
<feature type="domain" description="Acyl-CoA oxidase/dehydrogenase middle" evidence="7">
    <location>
        <begin position="143"/>
        <end position="236"/>
    </location>
</feature>
<dbReference type="InterPro" id="IPR037069">
    <property type="entry name" value="AcylCoA_DH/ox_N_sf"/>
</dbReference>
<dbReference type="RefSeq" id="WP_091267060.1">
    <property type="nucleotide sequence ID" value="NZ_FNFK01000025.1"/>
</dbReference>
<evidence type="ECO:0000256" key="4">
    <source>
        <dbReference type="ARBA" id="ARBA00022827"/>
    </source>
</evidence>
<dbReference type="InterPro" id="IPR045008">
    <property type="entry name" value="ACX4-like"/>
</dbReference>
<proteinExistence type="inferred from homology"/>
<dbReference type="Pfam" id="PF02771">
    <property type="entry name" value="Acyl-CoA_dh_N"/>
    <property type="match status" value="1"/>
</dbReference>
<evidence type="ECO:0000313" key="9">
    <source>
        <dbReference type="EMBL" id="SDK34771.1"/>
    </source>
</evidence>
<evidence type="ECO:0000256" key="1">
    <source>
        <dbReference type="ARBA" id="ARBA00001974"/>
    </source>
</evidence>
<sequence length="402" mass="44978">MSNKVEMLKELYPEDLYGFTQKLSEGEVEVLYELRKALEKHLDPIIAESWNKADFPFDEFYKVVEDVHIMNDPRLFEGRDEKYKASEFYIMGLYLELARFDASIATFFTVHGGLGFNTVLLGGNERQIEEFAPKIMSFEWQTCFALTEPDHGSDIAGGLATTAERDGDEWILNGEKRWIGGSDTADIIPVFARDTEDNQVKCFMVRKDAEGYEASPIPDKVSLRPIRNGHISIKNVRVAEEDRLQNINSFKDVARILTFTRADVAHIAMGVTAGAFVGALDYTKKREQFNKPVAGYQLVQEKLARMQSNVVTTLAYSSRIAEMQEEGNAQMLNSSLAKMSNSLHMRETVSLAREVCGGNGITLGSKVARFFADAEAIYTYEGSHEINALIVGRAITGLGAFV</sequence>
<dbReference type="GO" id="GO:0006635">
    <property type="term" value="P:fatty acid beta-oxidation"/>
    <property type="evidence" value="ECO:0007669"/>
    <property type="project" value="InterPro"/>
</dbReference>
<evidence type="ECO:0000256" key="3">
    <source>
        <dbReference type="ARBA" id="ARBA00022630"/>
    </source>
</evidence>
<dbReference type="EMBL" id="FNFK01000025">
    <property type="protein sequence ID" value="SDK34771.1"/>
    <property type="molecule type" value="Genomic_DNA"/>
</dbReference>
<dbReference type="InterPro" id="IPR013786">
    <property type="entry name" value="AcylCoA_DH/ox_N"/>
</dbReference>
<evidence type="ECO:0000259" key="6">
    <source>
        <dbReference type="Pfam" id="PF00441"/>
    </source>
</evidence>
<protein>
    <submittedName>
        <fullName evidence="9">Glutaryl-CoA dehydrogenase</fullName>
    </submittedName>
</protein>
<dbReference type="Pfam" id="PF02770">
    <property type="entry name" value="Acyl-CoA_dh_M"/>
    <property type="match status" value="1"/>
</dbReference>
<comment type="similarity">
    <text evidence="2 5">Belongs to the acyl-CoA dehydrogenase family.</text>
</comment>
<dbReference type="PANTHER" id="PTHR43188:SF1">
    <property type="entry name" value="ACYL-COA DEHYDROGENASE"/>
    <property type="match status" value="1"/>
</dbReference>
<feature type="domain" description="Acyl-CoA dehydrogenase/oxidase N-terminal" evidence="8">
    <location>
        <begin position="28"/>
        <end position="138"/>
    </location>
</feature>
<dbReference type="InterPro" id="IPR009075">
    <property type="entry name" value="AcylCo_DH/oxidase_C"/>
</dbReference>
<dbReference type="InterPro" id="IPR006091">
    <property type="entry name" value="Acyl-CoA_Oxase/DH_mid-dom"/>
</dbReference>
<dbReference type="OrthoDB" id="9802447at2"/>
<name>A0A1G9B5H9_9LACT</name>
<dbReference type="GO" id="GO:0050660">
    <property type="term" value="F:flavin adenine dinucleotide binding"/>
    <property type="evidence" value="ECO:0007669"/>
    <property type="project" value="InterPro"/>
</dbReference>
<keyword evidence="4 5" id="KW-0274">FAD</keyword>
<keyword evidence="3 5" id="KW-0285">Flavoprotein</keyword>
<dbReference type="Gene3D" id="1.10.540.10">
    <property type="entry name" value="Acyl-CoA dehydrogenase/oxidase, N-terminal domain"/>
    <property type="match status" value="1"/>
</dbReference>
<evidence type="ECO:0000259" key="8">
    <source>
        <dbReference type="Pfam" id="PF02771"/>
    </source>
</evidence>
<feature type="domain" description="Acyl-CoA dehydrogenase/oxidase C-terminal" evidence="6">
    <location>
        <begin position="254"/>
        <end position="395"/>
    </location>
</feature>
<keyword evidence="5" id="KW-0560">Oxidoreductase</keyword>
<dbReference type="Gene3D" id="2.40.110.10">
    <property type="entry name" value="Butyryl-CoA Dehydrogenase, subunit A, domain 2"/>
    <property type="match status" value="1"/>
</dbReference>
<dbReference type="Gene3D" id="1.20.140.10">
    <property type="entry name" value="Butyryl-CoA Dehydrogenase, subunit A, domain 3"/>
    <property type="match status" value="1"/>
</dbReference>
<dbReference type="STRING" id="426701.SAMN04488098_10254"/>
<reference evidence="10" key="1">
    <citation type="submission" date="2016-10" db="EMBL/GenBank/DDBJ databases">
        <authorList>
            <person name="Varghese N."/>
            <person name="Submissions S."/>
        </authorList>
    </citation>
    <scope>NUCLEOTIDE SEQUENCE [LARGE SCALE GENOMIC DNA]</scope>
    <source>
        <strain evidence="10">DSM 19181</strain>
    </source>
</reference>
<evidence type="ECO:0000256" key="2">
    <source>
        <dbReference type="ARBA" id="ARBA00009347"/>
    </source>
</evidence>
<keyword evidence="10" id="KW-1185">Reference proteome</keyword>